<proteinExistence type="predicted"/>
<dbReference type="SUPFAM" id="SSF53254">
    <property type="entry name" value="Phosphoglycerate mutase-like"/>
    <property type="match status" value="1"/>
</dbReference>
<evidence type="ECO:0000313" key="1">
    <source>
        <dbReference type="EMBL" id="CAE7157625.1"/>
    </source>
</evidence>
<keyword evidence="2" id="KW-1185">Reference proteome</keyword>
<feature type="non-terminal residue" evidence="1">
    <location>
        <position position="324"/>
    </location>
</feature>
<dbReference type="InterPro" id="IPR029033">
    <property type="entry name" value="His_PPase_superfam"/>
</dbReference>
<dbReference type="OrthoDB" id="439546at2759"/>
<organism evidence="1 2">
    <name type="scientific">Symbiodinium necroappetens</name>
    <dbReference type="NCBI Taxonomy" id="1628268"/>
    <lineage>
        <taxon>Eukaryota</taxon>
        <taxon>Sar</taxon>
        <taxon>Alveolata</taxon>
        <taxon>Dinophyceae</taxon>
        <taxon>Suessiales</taxon>
        <taxon>Symbiodiniaceae</taxon>
        <taxon>Symbiodinium</taxon>
    </lineage>
</organism>
<dbReference type="AlphaFoldDB" id="A0A812IT16"/>
<protein>
    <submittedName>
        <fullName evidence="1">GpmA protein</fullName>
    </submittedName>
</protein>
<evidence type="ECO:0000313" key="2">
    <source>
        <dbReference type="Proteomes" id="UP000601435"/>
    </source>
</evidence>
<dbReference type="EMBL" id="CAJNJA010001160">
    <property type="protein sequence ID" value="CAE7157625.1"/>
    <property type="molecule type" value="Genomic_DNA"/>
</dbReference>
<reference evidence="1" key="1">
    <citation type="submission" date="2021-02" db="EMBL/GenBank/DDBJ databases">
        <authorList>
            <person name="Dougan E. K."/>
            <person name="Rhodes N."/>
            <person name="Thang M."/>
            <person name="Chan C."/>
        </authorList>
    </citation>
    <scope>NUCLEOTIDE SEQUENCE</scope>
</reference>
<dbReference type="Proteomes" id="UP000601435">
    <property type="component" value="Unassembled WGS sequence"/>
</dbReference>
<accession>A0A812IT16</accession>
<name>A0A812IT16_9DINO</name>
<comment type="caution">
    <text evidence="1">The sequence shown here is derived from an EMBL/GenBank/DDBJ whole genome shotgun (WGS) entry which is preliminary data.</text>
</comment>
<gene>
    <name evidence="1" type="primary">gpmA</name>
    <name evidence="1" type="ORF">SNEC2469_LOCUS303</name>
</gene>
<sequence>PSSPKMAVVPVTSAVLGPGPLPQSPVATSWGWKPATQVEDRRYGPVKSEPLVRKDSMAFVCREGLPLDYGAVAEDVWKDFDASLSKLANEAAFLRGMLKALGREAKGRGDVPRLPSSKLLPMPVCKDMVVEERTKLIEPSAGGLKGRLRENRSPRSVRLGKVVVQTYPANKEIIEDGHAPQPPEKEAPTRVRRPFGDVNLNMNSMPFRAEKNFAGWMDVDLTESGKKAAADAGKWLALMESDNVTLPIINSWRLNERHYGELGRVAPLPTLQINYHWWAWGEPWMFERGNRFDARWLYMLLGSAHLGRSRWNFCRPGVLRSACH</sequence>